<accession>G3AF42</accession>
<dbReference type="HOGENOM" id="CLU_2639670_0_0_1"/>
<gene>
    <name evidence="1" type="ORF">SPAPADRAFT_59023</name>
</gene>
<keyword evidence="2" id="KW-1185">Reference proteome</keyword>
<reference evidence="1 2" key="1">
    <citation type="journal article" date="2011" name="Proc. Natl. Acad. Sci. U.S.A.">
        <title>Comparative genomics of xylose-fermenting fungi for enhanced biofuel production.</title>
        <authorList>
            <person name="Wohlbach D.J."/>
            <person name="Kuo A."/>
            <person name="Sato T.K."/>
            <person name="Potts K.M."/>
            <person name="Salamov A.A."/>
            <person name="LaButti K.M."/>
            <person name="Sun H."/>
            <person name="Clum A."/>
            <person name="Pangilinan J.L."/>
            <person name="Lindquist E.A."/>
            <person name="Lucas S."/>
            <person name="Lapidus A."/>
            <person name="Jin M."/>
            <person name="Gunawan C."/>
            <person name="Balan V."/>
            <person name="Dale B.E."/>
            <person name="Jeffries T.W."/>
            <person name="Zinkel R."/>
            <person name="Barry K.W."/>
            <person name="Grigoriev I.V."/>
            <person name="Gasch A.P."/>
        </authorList>
    </citation>
    <scope>NUCLEOTIDE SEQUENCE [LARGE SCALE GENOMIC DNA]</scope>
    <source>
        <strain evidence="2">NRRL Y-27907 / 11-Y1</strain>
    </source>
</reference>
<proteinExistence type="predicted"/>
<dbReference type="EMBL" id="GL996499">
    <property type="protein sequence ID" value="EGW35818.1"/>
    <property type="molecule type" value="Genomic_DNA"/>
</dbReference>
<protein>
    <submittedName>
        <fullName evidence="1">Uncharacterized protein</fullName>
    </submittedName>
</protein>
<dbReference type="AlphaFoldDB" id="G3AF42"/>
<evidence type="ECO:0000313" key="1">
    <source>
        <dbReference type="EMBL" id="EGW35818.1"/>
    </source>
</evidence>
<evidence type="ECO:0000313" key="2">
    <source>
        <dbReference type="Proteomes" id="UP000000709"/>
    </source>
</evidence>
<dbReference type="GeneID" id="18872724"/>
<organism evidence="2">
    <name type="scientific">Spathaspora passalidarum (strain NRRL Y-27907 / 11-Y1)</name>
    <dbReference type="NCBI Taxonomy" id="619300"/>
    <lineage>
        <taxon>Eukaryota</taxon>
        <taxon>Fungi</taxon>
        <taxon>Dikarya</taxon>
        <taxon>Ascomycota</taxon>
        <taxon>Saccharomycotina</taxon>
        <taxon>Pichiomycetes</taxon>
        <taxon>Debaryomycetaceae</taxon>
        <taxon>Spathaspora</taxon>
    </lineage>
</organism>
<dbReference type="KEGG" id="spaa:SPAPADRAFT_59023"/>
<name>G3AF42_SPAPN</name>
<dbReference type="RefSeq" id="XP_007373230.1">
    <property type="nucleotide sequence ID" value="XM_007373168.1"/>
</dbReference>
<dbReference type="Proteomes" id="UP000000709">
    <property type="component" value="Unassembled WGS sequence"/>
</dbReference>
<sequence length="77" mass="8718">MNSNAKIFKQSYSIEAGEIKLKSWYIAASPLQKNNRKTKTNNTTVMVIKRLFNQPYSLAIVAPLQLQCMSLLISLTI</sequence>
<dbReference type="InParanoid" id="G3AF42"/>